<feature type="domain" description="AttH" evidence="1">
    <location>
        <begin position="64"/>
        <end position="233"/>
    </location>
</feature>
<dbReference type="EMBL" id="JAUYVT010000012">
    <property type="protein sequence ID" value="MDP2565545.1"/>
    <property type="molecule type" value="Genomic_DNA"/>
</dbReference>
<dbReference type="Pfam" id="PF17186">
    <property type="entry name" value="Lipocalin_9"/>
    <property type="match status" value="1"/>
</dbReference>
<dbReference type="Proteomes" id="UP001177212">
    <property type="component" value="Unassembled WGS sequence"/>
</dbReference>
<organism evidence="2 3">
    <name type="scientific">Pseudoalteromonas marina</name>
    <dbReference type="NCBI Taxonomy" id="267375"/>
    <lineage>
        <taxon>Bacteria</taxon>
        <taxon>Pseudomonadati</taxon>
        <taxon>Pseudomonadota</taxon>
        <taxon>Gammaproteobacteria</taxon>
        <taxon>Alteromonadales</taxon>
        <taxon>Pseudoalteromonadaceae</taxon>
        <taxon>Pseudoalteromonas</taxon>
    </lineage>
</organism>
<protein>
    <submittedName>
        <fullName evidence="2">Lipocalin-like domain-containing protein</fullName>
    </submittedName>
</protein>
<proteinExistence type="predicted"/>
<evidence type="ECO:0000313" key="2">
    <source>
        <dbReference type="EMBL" id="MDP2565545.1"/>
    </source>
</evidence>
<dbReference type="InterPro" id="IPR023374">
    <property type="entry name" value="AttH-like_dom_sf"/>
</dbReference>
<dbReference type="Pfam" id="PF07143">
    <property type="entry name" value="CrtC"/>
    <property type="match status" value="1"/>
</dbReference>
<dbReference type="PANTHER" id="PTHR38591">
    <property type="entry name" value="HYDROLASE"/>
    <property type="match status" value="1"/>
</dbReference>
<sequence length="369" mass="41683">MNRLKAAVIFVFIGTLSACQPEVEQISKNKPMHSGFAQQFGEPVNKQQGLSFPRDHGPHHQQGIEWWYVTANLEADNGDTFGVQWTLFRLSVDDKNTATETSPWWNGQLYFAHFAIQSDTQHHAFEKYGRSGQVNITAQPFEARLDDWQLASKEATFLPLNLKAQQENYSANLVLANSPLVKHGEQGYSQKTHQGHASYYYSYPFLQAKGNITFAGETYQVTGDAWLDREWSSALIDPSQNGWDWFSIQADDKKQGGLMAFCIRNGQQSYDYCSASHITQSGQVRAIDNNDVTLQVLKTSELTTQTAQTTPSNKTYPIKWQLNVEGFEPITIEARNPDSRNQLSIPYWEGRIKTQGGFKGKGYAELVGY</sequence>
<gene>
    <name evidence="2" type="ORF">Q8W34_12945</name>
</gene>
<comment type="caution">
    <text evidence="2">The sequence shown here is derived from an EMBL/GenBank/DDBJ whole genome shotgun (WGS) entry which is preliminary data.</text>
</comment>
<dbReference type="RefSeq" id="WP_305472351.1">
    <property type="nucleotide sequence ID" value="NZ_JAUYVT010000012.1"/>
</dbReference>
<accession>A0ABT9FFH7</accession>
<dbReference type="PROSITE" id="PS51257">
    <property type="entry name" value="PROKAR_LIPOPROTEIN"/>
    <property type="match status" value="1"/>
</dbReference>
<name>A0ABT9FFH7_9GAMM</name>
<dbReference type="SUPFAM" id="SSF159245">
    <property type="entry name" value="AttH-like"/>
    <property type="match status" value="1"/>
</dbReference>
<keyword evidence="3" id="KW-1185">Reference proteome</keyword>
<evidence type="ECO:0000259" key="1">
    <source>
        <dbReference type="Pfam" id="PF07143"/>
    </source>
</evidence>
<dbReference type="InterPro" id="IPR010791">
    <property type="entry name" value="AttH_dom"/>
</dbReference>
<dbReference type="PANTHER" id="PTHR38591:SF1">
    <property type="entry name" value="BLL1000 PROTEIN"/>
    <property type="match status" value="1"/>
</dbReference>
<reference evidence="2" key="1">
    <citation type="submission" date="2023-07" db="EMBL/GenBank/DDBJ databases">
        <title>Genome content predicts the carbon catabolic preferences of heterotrophic bacteria.</title>
        <authorList>
            <person name="Gralka M."/>
        </authorList>
    </citation>
    <scope>NUCLEOTIDE SEQUENCE</scope>
    <source>
        <strain evidence="2">4G09</strain>
    </source>
</reference>
<dbReference type="Gene3D" id="2.40.370.10">
    <property type="entry name" value="AttH-like domain"/>
    <property type="match status" value="2"/>
</dbReference>
<evidence type="ECO:0000313" key="3">
    <source>
        <dbReference type="Proteomes" id="UP001177212"/>
    </source>
</evidence>